<evidence type="ECO:0000256" key="1">
    <source>
        <dbReference type="SAM" id="Phobius"/>
    </source>
</evidence>
<proteinExistence type="predicted"/>
<dbReference type="AlphaFoldDB" id="A0A813MYF5"/>
<feature type="transmembrane region" description="Helical" evidence="1">
    <location>
        <begin position="12"/>
        <end position="31"/>
    </location>
</feature>
<keyword evidence="1" id="KW-1133">Transmembrane helix</keyword>
<keyword evidence="1" id="KW-0812">Transmembrane</keyword>
<name>A0A813MYF5_9BILA</name>
<dbReference type="Proteomes" id="UP000663845">
    <property type="component" value="Unassembled WGS sequence"/>
</dbReference>
<reference evidence="2" key="1">
    <citation type="submission" date="2021-02" db="EMBL/GenBank/DDBJ databases">
        <authorList>
            <person name="Nowell W R."/>
        </authorList>
    </citation>
    <scope>NUCLEOTIDE SEQUENCE</scope>
</reference>
<dbReference type="EMBL" id="CAJOAZ010001118">
    <property type="protein sequence ID" value="CAF3767108.1"/>
    <property type="molecule type" value="Genomic_DNA"/>
</dbReference>
<comment type="caution">
    <text evidence="2">The sequence shown here is derived from an EMBL/GenBank/DDBJ whole genome shotgun (WGS) entry which is preliminary data.</text>
</comment>
<accession>A0A813MYF5</accession>
<evidence type="ECO:0000313" key="3">
    <source>
        <dbReference type="EMBL" id="CAF3767108.1"/>
    </source>
</evidence>
<evidence type="ECO:0000313" key="2">
    <source>
        <dbReference type="EMBL" id="CAF0729184.1"/>
    </source>
</evidence>
<dbReference type="EMBL" id="CAJNOG010000004">
    <property type="protein sequence ID" value="CAF0729184.1"/>
    <property type="molecule type" value="Genomic_DNA"/>
</dbReference>
<keyword evidence="1" id="KW-0472">Membrane</keyword>
<evidence type="ECO:0000313" key="4">
    <source>
        <dbReference type="Proteomes" id="UP000663845"/>
    </source>
</evidence>
<sequence>MVQIDEPLHPLWLGILMLFSVMIILGILCFMRRKCGSQIHHVFKVLCCGSEHSNEHRVKTSKHSSMSTAYNWAPVYNPAPHQSPKLYTLVRNIQMTSFDREQAIQETNNSDDNVENDIFSIPDESDQIKTSTNRKISQSSQGSNLKRNCETARKFYASMRRTSQCQTTSSNNSTTNDSSLITHDRLIKTNHNDKLKFFHTTRFFNH</sequence>
<protein>
    <submittedName>
        <fullName evidence="2">Uncharacterized protein</fullName>
    </submittedName>
</protein>
<organism evidence="2 4">
    <name type="scientific">Adineta steineri</name>
    <dbReference type="NCBI Taxonomy" id="433720"/>
    <lineage>
        <taxon>Eukaryota</taxon>
        <taxon>Metazoa</taxon>
        <taxon>Spiralia</taxon>
        <taxon>Gnathifera</taxon>
        <taxon>Rotifera</taxon>
        <taxon>Eurotatoria</taxon>
        <taxon>Bdelloidea</taxon>
        <taxon>Adinetida</taxon>
        <taxon>Adinetidae</taxon>
        <taxon>Adineta</taxon>
    </lineage>
</organism>
<dbReference type="Proteomes" id="UP000663844">
    <property type="component" value="Unassembled WGS sequence"/>
</dbReference>
<gene>
    <name evidence="2" type="ORF">JYZ213_LOCUS1055</name>
    <name evidence="3" type="ORF">OXD698_LOCUS16368</name>
</gene>